<dbReference type="Gene3D" id="3.90.10.10">
    <property type="entry name" value="Cytochrome C3"/>
    <property type="match status" value="1"/>
</dbReference>
<feature type="domain" description="Cytochrome c-type protein NrfB-like" evidence="4">
    <location>
        <begin position="88"/>
        <end position="162"/>
    </location>
</feature>
<dbReference type="PANTHER" id="PTHR35038:SF6">
    <property type="entry name" value="SURFACE LOCALIZED DECAHEME CYTOCHROME C LIPOPROTEIN"/>
    <property type="match status" value="1"/>
</dbReference>
<dbReference type="NCBIfam" id="TIGR03508">
    <property type="entry name" value="decahem_SO"/>
    <property type="match status" value="1"/>
</dbReference>
<dbReference type="InterPro" id="IPR036280">
    <property type="entry name" value="Multihaem_cyt_sf"/>
</dbReference>
<dbReference type="Pfam" id="PF22678">
    <property type="entry name" value="Cytochrom_c_NrfB-like"/>
    <property type="match status" value="1"/>
</dbReference>
<protein>
    <submittedName>
        <fullName evidence="5">Cystathionine beta-synthase</fullName>
    </submittedName>
</protein>
<dbReference type="RefSeq" id="WP_089066725.1">
    <property type="nucleotide sequence ID" value="NZ_CP022358.1"/>
</dbReference>
<dbReference type="SUPFAM" id="SSF48695">
    <property type="entry name" value="Multiheme cytochromes"/>
    <property type="match status" value="1"/>
</dbReference>
<dbReference type="InterPro" id="IPR010177">
    <property type="entry name" value="Paired_CXXCH_1"/>
</dbReference>
<dbReference type="Gene3D" id="1.10.1130.10">
    <property type="entry name" value="Flavocytochrome C3, Chain A"/>
    <property type="match status" value="2"/>
</dbReference>
<organism evidence="5 6">
    <name type="scientific">Shewanella bicestrii</name>
    <dbReference type="NCBI Taxonomy" id="2018305"/>
    <lineage>
        <taxon>Bacteria</taxon>
        <taxon>Pseudomonadati</taxon>
        <taxon>Pseudomonadota</taxon>
        <taxon>Gammaproteobacteria</taxon>
        <taxon>Alteromonadales</taxon>
        <taxon>Shewanellaceae</taxon>
        <taxon>Shewanella</taxon>
    </lineage>
</organism>
<accession>A0A220UHA0</accession>
<dbReference type="PANTHER" id="PTHR35038">
    <property type="entry name" value="DISSIMILATORY SULFITE REDUCTASE SIRA"/>
    <property type="match status" value="1"/>
</dbReference>
<dbReference type="InterPro" id="IPR020015">
    <property type="entry name" value="Decahaem_cyt-c_DmsE"/>
</dbReference>
<evidence type="ECO:0000259" key="3">
    <source>
        <dbReference type="Pfam" id="PF09699"/>
    </source>
</evidence>
<dbReference type="Pfam" id="PF09699">
    <property type="entry name" value="Paired_CXXCH_1"/>
    <property type="match status" value="2"/>
</dbReference>
<dbReference type="KEGG" id="sbj:CF168_01450"/>
<feature type="signal peptide" evidence="2">
    <location>
        <begin position="1"/>
        <end position="25"/>
    </location>
</feature>
<dbReference type="NCBIfam" id="TIGR01905">
    <property type="entry name" value="paired_CXXCH_1"/>
    <property type="match status" value="2"/>
</dbReference>
<evidence type="ECO:0000313" key="5">
    <source>
        <dbReference type="EMBL" id="ASK67624.1"/>
    </source>
</evidence>
<gene>
    <name evidence="5" type="ORF">CF168_01450</name>
</gene>
<evidence type="ECO:0000256" key="1">
    <source>
        <dbReference type="ARBA" id="ARBA00022729"/>
    </source>
</evidence>
<dbReference type="InterPro" id="IPR051829">
    <property type="entry name" value="Multiheme_Cytochr_ET"/>
</dbReference>
<dbReference type="InterPro" id="IPR053875">
    <property type="entry name" value="Cytochrom_c_NrfB-like_dom"/>
</dbReference>
<evidence type="ECO:0000259" key="4">
    <source>
        <dbReference type="Pfam" id="PF22678"/>
    </source>
</evidence>
<dbReference type="EMBL" id="CP022358">
    <property type="protein sequence ID" value="ASK67624.1"/>
    <property type="molecule type" value="Genomic_DNA"/>
</dbReference>
<dbReference type="AlphaFoldDB" id="A0A220UHA0"/>
<sequence length="314" mass="34243">MRWHKIKRWIIGASALLLLSPSVIAENAQSSEQLEKLLEQKFTAGQYSSKGADTCLMCHKKNDKVMAIFDGKHGDMSHSNSPMAGLQCESCHGPLGNHNKGGKEPMITFGRDSKLSAPTQNTVCLGCHQNTAKAGWHNSLHNLEEIACASCHQVHAAKDPILDKQQVNQTCTSCHTREKADMNKRSSHPLKWDQMTCIDCHAPHGSSNESALKKATVNDTCYSCHAEKRGPFLWEHAPVTENCSTCHNPHGSVNEALVKQRVPQLCQQCHADDGHASRVVSQPSTNAFGAGMGCLNCHSQIHGSNHPAGSNFAR</sequence>
<feature type="domain" description="Doubled CXXCH motif" evidence="3">
    <location>
        <begin position="189"/>
        <end position="229"/>
    </location>
</feature>
<reference evidence="5 6" key="1">
    <citation type="submission" date="2017-07" db="EMBL/GenBank/DDBJ databases">
        <title>Phenotypical and genomic characterization of a clinical isolate of Shewanella bicestrii sp. nov. producing an extended-spectrum beta-lactamase and a new oxacillinase variant.</title>
        <authorList>
            <person name="Jousset A.B."/>
            <person name="Bonnin R.A."/>
            <person name="Girlich D."/>
            <person name="Dabos L."/>
            <person name="Potron A."/>
            <person name="Dortet L."/>
            <person name="Glaser P."/>
            <person name="Naas T."/>
        </authorList>
    </citation>
    <scope>NUCLEOTIDE SEQUENCE [LARGE SCALE GENOMIC DNA]</scope>
    <source>
        <strain evidence="5 6">JAB-1</strain>
    </source>
</reference>
<dbReference type="Proteomes" id="UP000198367">
    <property type="component" value="Chromosome"/>
</dbReference>
<proteinExistence type="predicted"/>
<evidence type="ECO:0000313" key="6">
    <source>
        <dbReference type="Proteomes" id="UP000198367"/>
    </source>
</evidence>
<keyword evidence="6" id="KW-1185">Reference proteome</keyword>
<feature type="chain" id="PRO_5011967987" evidence="2">
    <location>
        <begin position="26"/>
        <end position="314"/>
    </location>
</feature>
<evidence type="ECO:0000256" key="2">
    <source>
        <dbReference type="SAM" id="SignalP"/>
    </source>
</evidence>
<keyword evidence="1 2" id="KW-0732">Signal</keyword>
<name>A0A220UHA0_9GAMM</name>
<dbReference type="GO" id="GO:0016491">
    <property type="term" value="F:oxidoreductase activity"/>
    <property type="evidence" value="ECO:0007669"/>
    <property type="project" value="TreeGrafter"/>
</dbReference>
<feature type="domain" description="Doubled CXXCH motif" evidence="3">
    <location>
        <begin position="236"/>
        <end position="273"/>
    </location>
</feature>